<dbReference type="PRINTS" id="PR00385">
    <property type="entry name" value="P450"/>
</dbReference>
<dbReference type="GO" id="GO:0016020">
    <property type="term" value="C:membrane"/>
    <property type="evidence" value="ECO:0007669"/>
    <property type="project" value="UniProtKB-SubCell"/>
</dbReference>
<keyword evidence="8 10" id="KW-0408">Iron</keyword>
<dbReference type="AlphaFoldDB" id="A0AAD2DM20"/>
<dbReference type="SUPFAM" id="SSF48264">
    <property type="entry name" value="Cytochrome P450"/>
    <property type="match status" value="1"/>
</dbReference>
<reference evidence="12" key="1">
    <citation type="submission" date="2023-05" db="EMBL/GenBank/DDBJ databases">
        <authorList>
            <person name="Huff M."/>
        </authorList>
    </citation>
    <scope>NUCLEOTIDE SEQUENCE</scope>
</reference>
<protein>
    <recommendedName>
        <fullName evidence="14">Cytochrome P450</fullName>
    </recommendedName>
</protein>
<evidence type="ECO:0000256" key="2">
    <source>
        <dbReference type="ARBA" id="ARBA00004167"/>
    </source>
</evidence>
<keyword evidence="6" id="KW-1133">Transmembrane helix</keyword>
<evidence type="ECO:0000256" key="5">
    <source>
        <dbReference type="ARBA" id="ARBA00022723"/>
    </source>
</evidence>
<keyword evidence="11" id="KW-0503">Monooxygenase</keyword>
<keyword evidence="7 11" id="KW-0560">Oxidoreductase</keyword>
<comment type="cofactor">
    <cofactor evidence="1 10">
        <name>heme</name>
        <dbReference type="ChEBI" id="CHEBI:30413"/>
    </cofactor>
</comment>
<keyword evidence="4" id="KW-0812">Transmembrane</keyword>
<evidence type="ECO:0000256" key="3">
    <source>
        <dbReference type="ARBA" id="ARBA00010617"/>
    </source>
</evidence>
<dbReference type="PROSITE" id="PS00086">
    <property type="entry name" value="CYTOCHROME_P450"/>
    <property type="match status" value="1"/>
</dbReference>
<gene>
    <name evidence="12" type="ORF">FPE_LOCUS7012</name>
</gene>
<keyword evidence="5 10" id="KW-0479">Metal-binding</keyword>
<comment type="subcellular location">
    <subcellularLocation>
        <location evidence="2">Membrane</location>
        <topology evidence="2">Single-pass membrane protein</topology>
    </subcellularLocation>
</comment>
<dbReference type="InterPro" id="IPR002401">
    <property type="entry name" value="Cyt_P450_E_grp-I"/>
</dbReference>
<feature type="binding site" description="axial binding residue" evidence="10">
    <location>
        <position position="398"/>
    </location>
    <ligand>
        <name>heme</name>
        <dbReference type="ChEBI" id="CHEBI:30413"/>
    </ligand>
    <ligandPart>
        <name>Fe</name>
        <dbReference type="ChEBI" id="CHEBI:18248"/>
    </ligandPart>
</feature>
<keyword evidence="13" id="KW-1185">Reference proteome</keyword>
<evidence type="ECO:0000256" key="6">
    <source>
        <dbReference type="ARBA" id="ARBA00022989"/>
    </source>
</evidence>
<dbReference type="EMBL" id="OU503039">
    <property type="protein sequence ID" value="CAI9759582.1"/>
    <property type="molecule type" value="Genomic_DNA"/>
</dbReference>
<evidence type="ECO:0000256" key="7">
    <source>
        <dbReference type="ARBA" id="ARBA00023002"/>
    </source>
</evidence>
<evidence type="ECO:0000256" key="10">
    <source>
        <dbReference type="PIRSR" id="PIRSR602401-1"/>
    </source>
</evidence>
<evidence type="ECO:0000256" key="8">
    <source>
        <dbReference type="ARBA" id="ARBA00023004"/>
    </source>
</evidence>
<evidence type="ECO:0000256" key="1">
    <source>
        <dbReference type="ARBA" id="ARBA00001971"/>
    </source>
</evidence>
<name>A0AAD2DM20_9LAMI</name>
<dbReference type="GO" id="GO:0016125">
    <property type="term" value="P:sterol metabolic process"/>
    <property type="evidence" value="ECO:0007669"/>
    <property type="project" value="TreeGrafter"/>
</dbReference>
<evidence type="ECO:0000313" key="12">
    <source>
        <dbReference type="EMBL" id="CAI9759582.1"/>
    </source>
</evidence>
<dbReference type="PANTHER" id="PTHR24286">
    <property type="entry name" value="CYTOCHROME P450 26"/>
    <property type="match status" value="1"/>
</dbReference>
<evidence type="ECO:0000256" key="9">
    <source>
        <dbReference type="ARBA" id="ARBA00023136"/>
    </source>
</evidence>
<evidence type="ECO:0000256" key="11">
    <source>
        <dbReference type="RuleBase" id="RU000461"/>
    </source>
</evidence>
<dbReference type="InterPro" id="IPR036396">
    <property type="entry name" value="Cyt_P450_sf"/>
</dbReference>
<dbReference type="CDD" id="cd11043">
    <property type="entry name" value="CYP90-like"/>
    <property type="match status" value="1"/>
</dbReference>
<evidence type="ECO:0000313" key="13">
    <source>
        <dbReference type="Proteomes" id="UP000834106"/>
    </source>
</evidence>
<proteinExistence type="inferred from homology"/>
<keyword evidence="10 11" id="KW-0349">Heme</keyword>
<sequence length="454" mass="52172">MNNGKLPRGKFGWPVIGETLDFYLSNKRGYPEEFVVDRMKNYSSEVFKTSLIGEKIAVLCGPSGNKFIFSNENKLVKSWIPQSMQKILCIPESNTKLRNNLSEFLKPEALKKYIHVMDYNVRQHLDHDWAPNQTLEVFPLAKKFTFSLICRLFLGIEDPTQMAKLDEQFALVTPGFLSFPINLPGTAFSNAIKACKFIRRELRKTIRQQRLYLSEKKRDSETPNHFLSHILFATDDDNKFTSEDEIACILLVFLIASHDTTSSSITNLVYHLADNPHVYAQVLREGNEIAKIEGPEKMLTWEDINRMKYARNVVNEVLRLAPPVQGFFREAIHDITYAGFTIPKGWKACSSFVYWSVSTTHKDPKYFPSPEKFDPTRFEGNGAEPFTFTPFGGGPRMCPGSEFARQVLLVFMYHLVRKYRWEKLIPNEKINFEHGPAAPVHGLPIKLHPHSDNK</sequence>
<organism evidence="12 13">
    <name type="scientific">Fraxinus pennsylvanica</name>
    <dbReference type="NCBI Taxonomy" id="56036"/>
    <lineage>
        <taxon>Eukaryota</taxon>
        <taxon>Viridiplantae</taxon>
        <taxon>Streptophyta</taxon>
        <taxon>Embryophyta</taxon>
        <taxon>Tracheophyta</taxon>
        <taxon>Spermatophyta</taxon>
        <taxon>Magnoliopsida</taxon>
        <taxon>eudicotyledons</taxon>
        <taxon>Gunneridae</taxon>
        <taxon>Pentapetalae</taxon>
        <taxon>asterids</taxon>
        <taxon>lamiids</taxon>
        <taxon>Lamiales</taxon>
        <taxon>Oleaceae</taxon>
        <taxon>Oleeae</taxon>
        <taxon>Fraxinus</taxon>
    </lineage>
</organism>
<dbReference type="PRINTS" id="PR00463">
    <property type="entry name" value="EP450I"/>
</dbReference>
<dbReference type="FunFam" id="1.10.630.10:FF:000022">
    <property type="entry name" value="Taxadiene 5-alpha hydroxylase"/>
    <property type="match status" value="1"/>
</dbReference>
<dbReference type="InterPro" id="IPR001128">
    <property type="entry name" value="Cyt_P450"/>
</dbReference>
<dbReference type="GO" id="GO:0016712">
    <property type="term" value="F:oxidoreductase activity, acting on paired donors, with incorporation or reduction of molecular oxygen, reduced flavin or flavoprotein as one donor, and incorporation of one atom of oxygen"/>
    <property type="evidence" value="ECO:0007669"/>
    <property type="project" value="UniProtKB-ARBA"/>
</dbReference>
<dbReference type="InterPro" id="IPR017972">
    <property type="entry name" value="Cyt_P450_CS"/>
</dbReference>
<dbReference type="Gene3D" id="1.10.630.10">
    <property type="entry name" value="Cytochrome P450"/>
    <property type="match status" value="1"/>
</dbReference>
<dbReference type="Pfam" id="PF00067">
    <property type="entry name" value="p450"/>
    <property type="match status" value="1"/>
</dbReference>
<evidence type="ECO:0000256" key="4">
    <source>
        <dbReference type="ARBA" id="ARBA00022692"/>
    </source>
</evidence>
<evidence type="ECO:0008006" key="14">
    <source>
        <dbReference type="Google" id="ProtNLM"/>
    </source>
</evidence>
<dbReference type="GO" id="GO:0020037">
    <property type="term" value="F:heme binding"/>
    <property type="evidence" value="ECO:0007669"/>
    <property type="project" value="InterPro"/>
</dbReference>
<dbReference type="GO" id="GO:0005506">
    <property type="term" value="F:iron ion binding"/>
    <property type="evidence" value="ECO:0007669"/>
    <property type="project" value="InterPro"/>
</dbReference>
<keyword evidence="9" id="KW-0472">Membrane</keyword>
<dbReference type="Proteomes" id="UP000834106">
    <property type="component" value="Chromosome 4"/>
</dbReference>
<accession>A0AAD2DM20</accession>
<comment type="similarity">
    <text evidence="3 11">Belongs to the cytochrome P450 family.</text>
</comment>
<dbReference type="PANTHER" id="PTHR24286:SF53">
    <property type="entry name" value="BETA-AMYRIN 28-OXIDASE-LIKE"/>
    <property type="match status" value="1"/>
</dbReference>